<organism evidence="1">
    <name type="scientific">Lygus hesperus</name>
    <name type="common">Western plant bug</name>
    <dbReference type="NCBI Taxonomy" id="30085"/>
    <lineage>
        <taxon>Eukaryota</taxon>
        <taxon>Metazoa</taxon>
        <taxon>Ecdysozoa</taxon>
        <taxon>Arthropoda</taxon>
        <taxon>Hexapoda</taxon>
        <taxon>Insecta</taxon>
        <taxon>Pterygota</taxon>
        <taxon>Neoptera</taxon>
        <taxon>Paraneoptera</taxon>
        <taxon>Hemiptera</taxon>
        <taxon>Heteroptera</taxon>
        <taxon>Panheteroptera</taxon>
        <taxon>Cimicomorpha</taxon>
        <taxon>Miridae</taxon>
        <taxon>Mirini</taxon>
        <taxon>Lygus</taxon>
    </lineage>
</organism>
<gene>
    <name evidence="1" type="primary">uppP3_1</name>
    <name evidence="1" type="ORF">CM83_10149</name>
</gene>
<evidence type="ECO:0000313" key="1">
    <source>
        <dbReference type="EMBL" id="JAG34264.1"/>
    </source>
</evidence>
<dbReference type="EMBL" id="GBHO01009340">
    <property type="protein sequence ID" value="JAG34264.1"/>
    <property type="molecule type" value="Transcribed_RNA"/>
</dbReference>
<reference evidence="1" key="2">
    <citation type="submission" date="2014-07" db="EMBL/GenBank/DDBJ databases">
        <authorList>
            <person name="Hull J."/>
        </authorList>
    </citation>
    <scope>NUCLEOTIDE SEQUENCE</scope>
</reference>
<dbReference type="AlphaFoldDB" id="A0A0A9YPV4"/>
<protein>
    <submittedName>
        <fullName evidence="1">Undecaprenyl-diphosphatase 3</fullName>
    </submittedName>
</protein>
<name>A0A0A9YPV4_LYGHE</name>
<reference evidence="1" key="1">
    <citation type="journal article" date="2014" name="PLoS ONE">
        <title>Transcriptome-Based Identification of ABC Transporters in the Western Tarnished Plant Bug Lygus hesperus.</title>
        <authorList>
            <person name="Hull J.J."/>
            <person name="Chaney K."/>
            <person name="Geib S.M."/>
            <person name="Fabrick J.A."/>
            <person name="Brent C.S."/>
            <person name="Walsh D."/>
            <person name="Lavine L.C."/>
        </authorList>
    </citation>
    <scope>NUCLEOTIDE SEQUENCE</scope>
</reference>
<proteinExistence type="predicted"/>
<sequence length="100" mass="11461">MIPLYYCNVLSYHYTVGKSRWFVGSSYSSKSGSVYYAQAYATRMRQPPDNFFVGKLIVSSVKCNPDRIVCTIDSALSEFISRNYVFMYSRRCSASHGESY</sequence>
<accession>A0A0A9YPV4</accession>